<reference evidence="2" key="2">
    <citation type="submission" date="2020-10" db="UniProtKB">
        <authorList>
            <consortium name="WormBaseParasite"/>
        </authorList>
    </citation>
    <scope>IDENTIFICATION</scope>
</reference>
<accession>A0A7E4VK63</accession>
<evidence type="ECO:0000313" key="1">
    <source>
        <dbReference type="Proteomes" id="UP000492821"/>
    </source>
</evidence>
<sequence length="168" mass="19781">MNNSSAVCCDMNILCSKNPENYDEVFITDSEDVYNNASKDIFFIQILSSILKIKVLRYLFDGFYNINPTWRSVLHLDTITERKRRFYVDGTLILHCRTTEGYENVIPFIHGPYSRVILHGKITWSQVKRLIGPDVRQIRIAADFEIVPEDYDDFVKFMSRQLRNTEDR</sequence>
<evidence type="ECO:0000313" key="2">
    <source>
        <dbReference type="WBParaSite" id="Pan_g21145.t1"/>
    </source>
</evidence>
<dbReference type="AlphaFoldDB" id="A0A7E4VK63"/>
<dbReference type="Proteomes" id="UP000492821">
    <property type="component" value="Unassembled WGS sequence"/>
</dbReference>
<protein>
    <submittedName>
        <fullName evidence="2">BPH_3 domain-containing protein</fullName>
    </submittedName>
</protein>
<keyword evidence="1" id="KW-1185">Reference proteome</keyword>
<name>A0A7E4VK63_PANRE</name>
<reference evidence="1" key="1">
    <citation type="journal article" date="2013" name="Genetics">
        <title>The draft genome and transcriptome of Panagrellus redivivus are shaped by the harsh demands of a free-living lifestyle.</title>
        <authorList>
            <person name="Srinivasan J."/>
            <person name="Dillman A.R."/>
            <person name="Macchietto M.G."/>
            <person name="Heikkinen L."/>
            <person name="Lakso M."/>
            <person name="Fracchia K.M."/>
            <person name="Antoshechkin I."/>
            <person name="Mortazavi A."/>
            <person name="Wong G."/>
            <person name="Sternberg P.W."/>
        </authorList>
    </citation>
    <scope>NUCLEOTIDE SEQUENCE [LARGE SCALE GENOMIC DNA]</scope>
    <source>
        <strain evidence="1">MT8872</strain>
    </source>
</reference>
<organism evidence="1 2">
    <name type="scientific">Panagrellus redivivus</name>
    <name type="common">Microworm</name>
    <dbReference type="NCBI Taxonomy" id="6233"/>
    <lineage>
        <taxon>Eukaryota</taxon>
        <taxon>Metazoa</taxon>
        <taxon>Ecdysozoa</taxon>
        <taxon>Nematoda</taxon>
        <taxon>Chromadorea</taxon>
        <taxon>Rhabditida</taxon>
        <taxon>Tylenchina</taxon>
        <taxon>Panagrolaimomorpha</taxon>
        <taxon>Panagrolaimoidea</taxon>
        <taxon>Panagrolaimidae</taxon>
        <taxon>Panagrellus</taxon>
    </lineage>
</organism>
<dbReference type="WBParaSite" id="Pan_g21145.t1">
    <property type="protein sequence ID" value="Pan_g21145.t1"/>
    <property type="gene ID" value="Pan_g21145"/>
</dbReference>
<proteinExistence type="predicted"/>